<evidence type="ECO:0000313" key="3">
    <source>
        <dbReference type="Proteomes" id="UP001165065"/>
    </source>
</evidence>
<dbReference type="InterPro" id="IPR011611">
    <property type="entry name" value="PfkB_dom"/>
</dbReference>
<feature type="domain" description="Carbohydrate kinase PfkB" evidence="1">
    <location>
        <begin position="246"/>
        <end position="318"/>
    </location>
</feature>
<name>A0A9W7LAD7_9STRA</name>
<proteinExistence type="predicted"/>
<gene>
    <name evidence="2" type="ORF">TrCOL_g11873</name>
</gene>
<keyword evidence="3" id="KW-1185">Reference proteome</keyword>
<protein>
    <recommendedName>
        <fullName evidence="1">Carbohydrate kinase PfkB domain-containing protein</fullName>
    </recommendedName>
</protein>
<organism evidence="2 3">
    <name type="scientific">Triparma columacea</name>
    <dbReference type="NCBI Taxonomy" id="722753"/>
    <lineage>
        <taxon>Eukaryota</taxon>
        <taxon>Sar</taxon>
        <taxon>Stramenopiles</taxon>
        <taxon>Ochrophyta</taxon>
        <taxon>Bolidophyceae</taxon>
        <taxon>Parmales</taxon>
        <taxon>Triparmaceae</taxon>
        <taxon>Triparma</taxon>
    </lineage>
</organism>
<comment type="caution">
    <text evidence="2">The sequence shown here is derived from an EMBL/GenBank/DDBJ whole genome shotgun (WGS) entry which is preliminary data.</text>
</comment>
<dbReference type="Gene3D" id="3.40.1190.20">
    <property type="match status" value="1"/>
</dbReference>
<dbReference type="EMBL" id="BRYA01000154">
    <property type="protein sequence ID" value="GMI41574.1"/>
    <property type="molecule type" value="Genomic_DNA"/>
</dbReference>
<dbReference type="PANTHER" id="PTHR42774:SF3">
    <property type="entry name" value="KETOHEXOKINASE"/>
    <property type="match status" value="1"/>
</dbReference>
<dbReference type="PANTHER" id="PTHR42774">
    <property type="entry name" value="PHOSPHOTRANSFERASE SYSTEM TRANSPORT PROTEIN"/>
    <property type="match status" value="1"/>
</dbReference>
<dbReference type="Proteomes" id="UP001165065">
    <property type="component" value="Unassembled WGS sequence"/>
</dbReference>
<dbReference type="SUPFAM" id="SSF53613">
    <property type="entry name" value="Ribokinase-like"/>
    <property type="match status" value="1"/>
</dbReference>
<dbReference type="InterPro" id="IPR052562">
    <property type="entry name" value="Ketohexokinase-related"/>
</dbReference>
<evidence type="ECO:0000313" key="2">
    <source>
        <dbReference type="EMBL" id="GMI41574.1"/>
    </source>
</evidence>
<dbReference type="InterPro" id="IPR029056">
    <property type="entry name" value="Ribokinase-like"/>
</dbReference>
<dbReference type="Pfam" id="PF00294">
    <property type="entry name" value="PfkB"/>
    <property type="match status" value="1"/>
</dbReference>
<sequence length="362" mass="38187">MNPGKVSDSASALSFDDQVSSPSNLPIVLFGTVCLDTVLTLPCPISSDMKTYAKTNVSRSGGNAFNAWSTVLPICATLKTKTTCLLVSTVGEDKEGEFIEEECRVRVEEEGGGGIGFHLFKKVGRTVSSTVIVGSDGGRTCVSCPREGRVGGVGVEEARAVKGGLLGGGGGGGVVYSDCRYREGVLAFMEDAEGWGLMVDLEFKSSSQETHKENLGLVEIASWIKVDRDYVVNIYGGDVWRFLEDAKVVNWVVLTDGANGCVGYERMGGGAWRVVKVEALAGLEVKDTTGAGDCFVGSLLSSVSKGGGGDDVMRMAIRKATVEAGRFVEGGVVEDMQGDLKMLGEGVEEFWRVGEGGGAERE</sequence>
<evidence type="ECO:0000259" key="1">
    <source>
        <dbReference type="Pfam" id="PF00294"/>
    </source>
</evidence>
<dbReference type="AlphaFoldDB" id="A0A9W7LAD7"/>
<reference evidence="3" key="1">
    <citation type="journal article" date="2023" name="Commun. Biol.">
        <title>Genome analysis of Parmales, the sister group of diatoms, reveals the evolutionary specialization of diatoms from phago-mixotrophs to photoautotrophs.</title>
        <authorList>
            <person name="Ban H."/>
            <person name="Sato S."/>
            <person name="Yoshikawa S."/>
            <person name="Yamada K."/>
            <person name="Nakamura Y."/>
            <person name="Ichinomiya M."/>
            <person name="Sato N."/>
            <person name="Blanc-Mathieu R."/>
            <person name="Endo H."/>
            <person name="Kuwata A."/>
            <person name="Ogata H."/>
        </authorList>
    </citation>
    <scope>NUCLEOTIDE SEQUENCE [LARGE SCALE GENOMIC DNA]</scope>
</reference>
<accession>A0A9W7LAD7</accession>